<reference evidence="1" key="1">
    <citation type="submission" date="2020-03" db="EMBL/GenBank/DDBJ databases">
        <authorList>
            <person name="Weist P."/>
        </authorList>
    </citation>
    <scope>NUCLEOTIDE SEQUENCE</scope>
</reference>
<name>A0A9N7ZC69_PLEPL</name>
<comment type="caution">
    <text evidence="1">The sequence shown here is derived from an EMBL/GenBank/DDBJ whole genome shotgun (WGS) entry which is preliminary data.</text>
</comment>
<dbReference type="EMBL" id="CADEAL010004295">
    <property type="protein sequence ID" value="CAB1456389.1"/>
    <property type="molecule type" value="Genomic_DNA"/>
</dbReference>
<accession>A0A9N7ZC69</accession>
<evidence type="ECO:0000313" key="2">
    <source>
        <dbReference type="Proteomes" id="UP001153269"/>
    </source>
</evidence>
<dbReference type="Proteomes" id="UP001153269">
    <property type="component" value="Unassembled WGS sequence"/>
</dbReference>
<keyword evidence="2" id="KW-1185">Reference proteome</keyword>
<organism evidence="1 2">
    <name type="scientific">Pleuronectes platessa</name>
    <name type="common">European plaice</name>
    <dbReference type="NCBI Taxonomy" id="8262"/>
    <lineage>
        <taxon>Eukaryota</taxon>
        <taxon>Metazoa</taxon>
        <taxon>Chordata</taxon>
        <taxon>Craniata</taxon>
        <taxon>Vertebrata</taxon>
        <taxon>Euteleostomi</taxon>
        <taxon>Actinopterygii</taxon>
        <taxon>Neopterygii</taxon>
        <taxon>Teleostei</taxon>
        <taxon>Neoteleostei</taxon>
        <taxon>Acanthomorphata</taxon>
        <taxon>Carangaria</taxon>
        <taxon>Pleuronectiformes</taxon>
        <taxon>Pleuronectoidei</taxon>
        <taxon>Pleuronectidae</taxon>
        <taxon>Pleuronectes</taxon>
    </lineage>
</organism>
<dbReference type="AlphaFoldDB" id="A0A9N7ZC69"/>
<sequence>MLRRETLGRAGYTSEICSGYIPPPPIGPLVKALKTSRSQLFCDSLTNFWLSFLLQLCLSSQPETPVMQRESTGRQTGTWWIQEAETGEGIYIVSKRQAAQRFTQERKLIPKTVWYKHKPKLNTSLQMLEEL</sequence>
<gene>
    <name evidence="1" type="ORF">PLEPLA_LOCUS44173</name>
</gene>
<evidence type="ECO:0000313" key="1">
    <source>
        <dbReference type="EMBL" id="CAB1456389.1"/>
    </source>
</evidence>
<proteinExistence type="predicted"/>
<protein>
    <submittedName>
        <fullName evidence="1">Uncharacterized protein</fullName>
    </submittedName>
</protein>